<protein>
    <recommendedName>
        <fullName evidence="3">Transposase</fullName>
    </recommendedName>
</protein>
<dbReference type="EMBL" id="JAWWNJ010000030">
    <property type="protein sequence ID" value="KAK7027081.1"/>
    <property type="molecule type" value="Genomic_DNA"/>
</dbReference>
<evidence type="ECO:0008006" key="3">
    <source>
        <dbReference type="Google" id="ProtNLM"/>
    </source>
</evidence>
<dbReference type="Gene3D" id="1.10.10.10">
    <property type="entry name" value="Winged helix-like DNA-binding domain superfamily/Winged helix DNA-binding domain"/>
    <property type="match status" value="1"/>
</dbReference>
<dbReference type="AlphaFoldDB" id="A0AAW0BJQ3"/>
<reference evidence="1 2" key="1">
    <citation type="journal article" date="2024" name="J Genomics">
        <title>Draft genome sequencing and assembly of Favolaschia claudopus CIRM-BRFM 2984 isolated from oak limbs.</title>
        <authorList>
            <person name="Navarro D."/>
            <person name="Drula E."/>
            <person name="Chaduli D."/>
            <person name="Cazenave R."/>
            <person name="Ahrendt S."/>
            <person name="Wang J."/>
            <person name="Lipzen A."/>
            <person name="Daum C."/>
            <person name="Barry K."/>
            <person name="Grigoriev I.V."/>
            <person name="Favel A."/>
            <person name="Rosso M.N."/>
            <person name="Martin F."/>
        </authorList>
    </citation>
    <scope>NUCLEOTIDE SEQUENCE [LARGE SCALE GENOMIC DNA]</scope>
    <source>
        <strain evidence="1 2">CIRM-BRFM 2984</strain>
    </source>
</reference>
<gene>
    <name evidence="1" type="ORF">R3P38DRAFT_3191382</name>
</gene>
<sequence>MMRGNKKDISDDKRESVVHLHYFCGHKQADVAHELGISLRSVQSILCQHRRAALGNPTPPTYRVRGRPRILQVTDVDFLVALVQRTPDIYLYEMQTELREEALESRLFFIFGLLNVFTQVSRVAVQRDEEARTQFEIYMTQNYNADQLVFVDEAARNRNASKRGWWLD</sequence>
<accession>A0AAW0BJQ3</accession>
<keyword evidence="2" id="KW-1185">Reference proteome</keyword>
<proteinExistence type="predicted"/>
<evidence type="ECO:0000313" key="2">
    <source>
        <dbReference type="Proteomes" id="UP001362999"/>
    </source>
</evidence>
<organism evidence="1 2">
    <name type="scientific">Favolaschia claudopus</name>
    <dbReference type="NCBI Taxonomy" id="2862362"/>
    <lineage>
        <taxon>Eukaryota</taxon>
        <taxon>Fungi</taxon>
        <taxon>Dikarya</taxon>
        <taxon>Basidiomycota</taxon>
        <taxon>Agaricomycotina</taxon>
        <taxon>Agaricomycetes</taxon>
        <taxon>Agaricomycetidae</taxon>
        <taxon>Agaricales</taxon>
        <taxon>Marasmiineae</taxon>
        <taxon>Mycenaceae</taxon>
        <taxon>Favolaschia</taxon>
    </lineage>
</organism>
<dbReference type="InterPro" id="IPR009057">
    <property type="entry name" value="Homeodomain-like_sf"/>
</dbReference>
<comment type="caution">
    <text evidence="1">The sequence shown here is derived from an EMBL/GenBank/DDBJ whole genome shotgun (WGS) entry which is preliminary data.</text>
</comment>
<dbReference type="SUPFAM" id="SSF46689">
    <property type="entry name" value="Homeodomain-like"/>
    <property type="match status" value="1"/>
</dbReference>
<name>A0AAW0BJQ3_9AGAR</name>
<dbReference type="Proteomes" id="UP001362999">
    <property type="component" value="Unassembled WGS sequence"/>
</dbReference>
<evidence type="ECO:0000313" key="1">
    <source>
        <dbReference type="EMBL" id="KAK7027081.1"/>
    </source>
</evidence>
<dbReference type="InterPro" id="IPR036388">
    <property type="entry name" value="WH-like_DNA-bd_sf"/>
</dbReference>